<evidence type="ECO:0000256" key="5">
    <source>
        <dbReference type="ARBA" id="ARBA00022771"/>
    </source>
</evidence>
<organism evidence="11 12">
    <name type="scientific">Cannabis sativa</name>
    <name type="common">Hemp</name>
    <name type="synonym">Marijuana</name>
    <dbReference type="NCBI Taxonomy" id="3483"/>
    <lineage>
        <taxon>Eukaryota</taxon>
        <taxon>Viridiplantae</taxon>
        <taxon>Streptophyta</taxon>
        <taxon>Embryophyta</taxon>
        <taxon>Tracheophyta</taxon>
        <taxon>Spermatophyta</taxon>
        <taxon>Magnoliopsida</taxon>
        <taxon>eudicotyledons</taxon>
        <taxon>Gunneridae</taxon>
        <taxon>Pentapetalae</taxon>
        <taxon>rosids</taxon>
        <taxon>fabids</taxon>
        <taxon>Rosales</taxon>
        <taxon>Cannabaceae</taxon>
        <taxon>Cannabis</taxon>
    </lineage>
</organism>
<reference evidence="11 12" key="1">
    <citation type="journal article" date="2020" name="bioRxiv">
        <title>Sequence and annotation of 42 cannabis genomes reveals extensive copy number variation in cannabinoid synthesis and pathogen resistance genes.</title>
        <authorList>
            <person name="Mckernan K.J."/>
            <person name="Helbert Y."/>
            <person name="Kane L.T."/>
            <person name="Ebling H."/>
            <person name="Zhang L."/>
            <person name="Liu B."/>
            <person name="Eaton Z."/>
            <person name="Mclaughlin S."/>
            <person name="Kingan S."/>
            <person name="Baybayan P."/>
            <person name="Concepcion G."/>
            <person name="Jordan M."/>
            <person name="Riva A."/>
            <person name="Barbazuk W."/>
            <person name="Harkins T."/>
        </authorList>
    </citation>
    <scope>NUCLEOTIDE SEQUENCE [LARGE SCALE GENOMIC DNA]</scope>
    <source>
        <strain evidence="12">cv. Jamaican Lion 4</strain>
        <tissue evidence="11">Leaf</tissue>
    </source>
</reference>
<dbReference type="Gene3D" id="3.30.40.10">
    <property type="entry name" value="Zinc/RING finger domain, C3HC4 (zinc finger)"/>
    <property type="match status" value="1"/>
</dbReference>
<dbReference type="PANTHER" id="PTHR46463:SF16">
    <property type="entry name" value="E3 UBIQUITIN-PROTEIN LIGASE RHF1A"/>
    <property type="match status" value="1"/>
</dbReference>
<proteinExistence type="predicted"/>
<dbReference type="InterPro" id="IPR001841">
    <property type="entry name" value="Znf_RING"/>
</dbReference>
<name>A0A7J6F2V7_CANSA</name>
<dbReference type="EC" id="2.3.2.27" evidence="2"/>
<dbReference type="EMBL" id="JAATIP010000162">
    <property type="protein sequence ID" value="KAF4365054.1"/>
    <property type="molecule type" value="Genomic_DNA"/>
</dbReference>
<accession>A0A7J6F2V7</accession>
<evidence type="ECO:0000313" key="12">
    <source>
        <dbReference type="Proteomes" id="UP000525078"/>
    </source>
</evidence>
<dbReference type="PANTHER" id="PTHR46463">
    <property type="entry name" value="ZINC FINGER, RING/FYVE/PHD-TYPE"/>
    <property type="match status" value="1"/>
</dbReference>
<comment type="catalytic activity">
    <reaction evidence="1">
        <text>S-ubiquitinyl-[E2 ubiquitin-conjugating enzyme]-L-cysteine + [acceptor protein]-L-lysine = [E2 ubiquitin-conjugating enzyme]-L-cysteine + N(6)-ubiquitinyl-[acceptor protein]-L-lysine.</text>
        <dbReference type="EC" id="2.3.2.27"/>
    </reaction>
</comment>
<dbReference type="SMART" id="SM00184">
    <property type="entry name" value="RING"/>
    <property type="match status" value="1"/>
</dbReference>
<evidence type="ECO:0000256" key="9">
    <source>
        <dbReference type="SAM" id="MobiDB-lite"/>
    </source>
</evidence>
<evidence type="ECO:0000256" key="3">
    <source>
        <dbReference type="ARBA" id="ARBA00022679"/>
    </source>
</evidence>
<evidence type="ECO:0000256" key="8">
    <source>
        <dbReference type="PROSITE-ProRule" id="PRU00175"/>
    </source>
</evidence>
<dbReference type="PROSITE" id="PS50089">
    <property type="entry name" value="ZF_RING_2"/>
    <property type="match status" value="1"/>
</dbReference>
<dbReference type="Proteomes" id="UP000525078">
    <property type="component" value="Unassembled WGS sequence"/>
</dbReference>
<sequence length="376" mass="41212">MASSSSSSSSSHGFPENSMLIIAPSSSSSSCVPLPSDDNFEEEEDSCSICLEPFNSHDPATITTCKHEYHLHCILEWSQRRKECPICWRLLSLKDSVSQELLSAVGKERHLRSKSIERPISRPADFGLIDDEEDLDSDPELGLVFDEPFMRHLAVAVQRHELRESRQILRHSGLDGSHGNSEDHTHTTSSSVTPPALNAQSSHVEPRTDINSGVPKPNVLYSQPPSVRPQRPSPPSETSTLSDSLKSKWSAASARYKESLSKSTKGLKEKLLARNNCVKELSKGVQREMSAGISGVARMIDRLDLTPKRANAASRDGVASNISTKGKGMLENMIVQSLSKNNSKVADEMSSDAAASHPCIVIPGRVEVLQPQRREQ</sequence>
<evidence type="ECO:0000256" key="6">
    <source>
        <dbReference type="ARBA" id="ARBA00022786"/>
    </source>
</evidence>
<evidence type="ECO:0000313" key="11">
    <source>
        <dbReference type="EMBL" id="KAF4365054.1"/>
    </source>
</evidence>
<dbReference type="InterPro" id="IPR013083">
    <property type="entry name" value="Znf_RING/FYVE/PHD"/>
</dbReference>
<keyword evidence="6" id="KW-0833">Ubl conjugation pathway</keyword>
<evidence type="ECO:0000259" key="10">
    <source>
        <dbReference type="PROSITE" id="PS50089"/>
    </source>
</evidence>
<dbReference type="AlphaFoldDB" id="A0A7J6F2V7"/>
<protein>
    <recommendedName>
        <fullName evidence="2">RING-type E3 ubiquitin transferase</fullName>
        <ecNumber evidence="2">2.3.2.27</ecNumber>
    </recommendedName>
</protein>
<dbReference type="SUPFAM" id="SSF57850">
    <property type="entry name" value="RING/U-box"/>
    <property type="match status" value="1"/>
</dbReference>
<feature type="region of interest" description="Disordered" evidence="9">
    <location>
        <begin position="172"/>
        <end position="246"/>
    </location>
</feature>
<dbReference type="GO" id="GO:0061630">
    <property type="term" value="F:ubiquitin protein ligase activity"/>
    <property type="evidence" value="ECO:0007669"/>
    <property type="project" value="UniProtKB-EC"/>
</dbReference>
<evidence type="ECO:0000256" key="4">
    <source>
        <dbReference type="ARBA" id="ARBA00022723"/>
    </source>
</evidence>
<comment type="caution">
    <text evidence="11">The sequence shown here is derived from an EMBL/GenBank/DDBJ whole genome shotgun (WGS) entry which is preliminary data.</text>
</comment>
<keyword evidence="5 8" id="KW-0863">Zinc-finger</keyword>
<dbReference type="GO" id="GO:0008270">
    <property type="term" value="F:zinc ion binding"/>
    <property type="evidence" value="ECO:0007669"/>
    <property type="project" value="UniProtKB-KW"/>
</dbReference>
<evidence type="ECO:0000256" key="2">
    <source>
        <dbReference type="ARBA" id="ARBA00012483"/>
    </source>
</evidence>
<feature type="domain" description="RING-type" evidence="10">
    <location>
        <begin position="47"/>
        <end position="87"/>
    </location>
</feature>
<evidence type="ECO:0000256" key="1">
    <source>
        <dbReference type="ARBA" id="ARBA00000900"/>
    </source>
</evidence>
<keyword evidence="3" id="KW-0808">Transferase</keyword>
<keyword evidence="4" id="KW-0479">Metal-binding</keyword>
<keyword evidence="7" id="KW-0862">Zinc</keyword>
<dbReference type="Pfam" id="PF13639">
    <property type="entry name" value="zf-RING_2"/>
    <property type="match status" value="1"/>
</dbReference>
<gene>
    <name evidence="11" type="ORF">F8388_001802</name>
</gene>
<evidence type="ECO:0000256" key="7">
    <source>
        <dbReference type="ARBA" id="ARBA00022833"/>
    </source>
</evidence>